<sequence>MFGKILSKKKKEEANPVREKVSKMTITEMKSYVRAPDVEEEDIYEVMRKLTLEDKSTKQLYIKSDDMDSKKKKAFDLVLQISGNAKVSVDSIELTQKFLEVYADILKDYDTKHKDIYISRITDSIDVSLGILETLTQLKSKMDLLKQ</sequence>
<dbReference type="Proteomes" id="UP000671852">
    <property type="component" value="Chromosome"/>
</dbReference>
<gene>
    <name evidence="1" type="ORF">GJV85_00030</name>
</gene>
<evidence type="ECO:0000313" key="2">
    <source>
        <dbReference type="Proteomes" id="UP000671852"/>
    </source>
</evidence>
<dbReference type="RefSeq" id="WP_207561847.1">
    <property type="nucleotide sequence ID" value="NZ_CP046072.1"/>
</dbReference>
<reference evidence="1" key="1">
    <citation type="submission" date="2019-11" db="EMBL/GenBank/DDBJ databases">
        <authorList>
            <person name="Kojima H."/>
        </authorList>
    </citation>
    <scope>NUCLEOTIDE SEQUENCE</scope>
    <source>
        <strain evidence="1">H1576</strain>
    </source>
</reference>
<keyword evidence="2" id="KW-1185">Reference proteome</keyword>
<evidence type="ECO:0000313" key="1">
    <source>
        <dbReference type="EMBL" id="QSZ40569.1"/>
    </source>
</evidence>
<organism evidence="1 2">
    <name type="scientific">Sulfurimonas aquatica</name>
    <dbReference type="NCBI Taxonomy" id="2672570"/>
    <lineage>
        <taxon>Bacteria</taxon>
        <taxon>Pseudomonadati</taxon>
        <taxon>Campylobacterota</taxon>
        <taxon>Epsilonproteobacteria</taxon>
        <taxon>Campylobacterales</taxon>
        <taxon>Sulfurimonadaceae</taxon>
        <taxon>Sulfurimonas</taxon>
    </lineage>
</organism>
<accession>A0A975GBU0</accession>
<proteinExistence type="predicted"/>
<name>A0A975GBU0_9BACT</name>
<reference evidence="1" key="2">
    <citation type="submission" date="2021-04" db="EMBL/GenBank/DDBJ databases">
        <title>Isolation and characterization of a novel species of the genus Sulfurimonas.</title>
        <authorList>
            <person name="Fukui M."/>
        </authorList>
    </citation>
    <scope>NUCLEOTIDE SEQUENCE</scope>
    <source>
        <strain evidence="1">H1576</strain>
    </source>
</reference>
<dbReference type="KEGG" id="saqt:GJV85_00030"/>
<dbReference type="AlphaFoldDB" id="A0A975GBU0"/>
<dbReference type="EMBL" id="CP046072">
    <property type="protein sequence ID" value="QSZ40569.1"/>
    <property type="molecule type" value="Genomic_DNA"/>
</dbReference>
<protein>
    <submittedName>
        <fullName evidence="1">Uncharacterized protein</fullName>
    </submittedName>
</protein>